<protein>
    <submittedName>
        <fullName evidence="2">Uncharacterized protein</fullName>
    </submittedName>
</protein>
<dbReference type="Proteomes" id="UP001153269">
    <property type="component" value="Unassembled WGS sequence"/>
</dbReference>
<accession>A0A9N7VGL5</accession>
<dbReference type="AlphaFoldDB" id="A0A9N7VGL5"/>
<sequence length="137" mass="14791">MTHVVYTGGQTEDSHARRSRRSSRAWQPLKDALLLPCTPREGSPPNIYAKSQQALIREIGQLQCLGVGEGSQARKTPNQLASKPVSQSVGQSALQRALPIIICFFSCCSAGPEVCCGMHGVRNQALAICQASRQTKN</sequence>
<name>A0A9N7VGL5_PLEPL</name>
<gene>
    <name evidence="2" type="ORF">PLEPLA_LOCUS38250</name>
</gene>
<feature type="region of interest" description="Disordered" evidence="1">
    <location>
        <begin position="1"/>
        <end position="24"/>
    </location>
</feature>
<reference evidence="2" key="1">
    <citation type="submission" date="2020-03" db="EMBL/GenBank/DDBJ databases">
        <authorList>
            <person name="Weist P."/>
        </authorList>
    </citation>
    <scope>NUCLEOTIDE SEQUENCE</scope>
</reference>
<keyword evidence="3" id="KW-1185">Reference proteome</keyword>
<dbReference type="EMBL" id="CADEAL010004058">
    <property type="protein sequence ID" value="CAB1450558.1"/>
    <property type="molecule type" value="Genomic_DNA"/>
</dbReference>
<evidence type="ECO:0000313" key="3">
    <source>
        <dbReference type="Proteomes" id="UP001153269"/>
    </source>
</evidence>
<evidence type="ECO:0000313" key="2">
    <source>
        <dbReference type="EMBL" id="CAB1450558.1"/>
    </source>
</evidence>
<comment type="caution">
    <text evidence="2">The sequence shown here is derived from an EMBL/GenBank/DDBJ whole genome shotgun (WGS) entry which is preliminary data.</text>
</comment>
<evidence type="ECO:0000256" key="1">
    <source>
        <dbReference type="SAM" id="MobiDB-lite"/>
    </source>
</evidence>
<organism evidence="2 3">
    <name type="scientific">Pleuronectes platessa</name>
    <name type="common">European plaice</name>
    <dbReference type="NCBI Taxonomy" id="8262"/>
    <lineage>
        <taxon>Eukaryota</taxon>
        <taxon>Metazoa</taxon>
        <taxon>Chordata</taxon>
        <taxon>Craniata</taxon>
        <taxon>Vertebrata</taxon>
        <taxon>Euteleostomi</taxon>
        <taxon>Actinopterygii</taxon>
        <taxon>Neopterygii</taxon>
        <taxon>Teleostei</taxon>
        <taxon>Neoteleostei</taxon>
        <taxon>Acanthomorphata</taxon>
        <taxon>Carangaria</taxon>
        <taxon>Pleuronectiformes</taxon>
        <taxon>Pleuronectoidei</taxon>
        <taxon>Pleuronectidae</taxon>
        <taxon>Pleuronectes</taxon>
    </lineage>
</organism>
<proteinExistence type="predicted"/>